<keyword evidence="3" id="KW-1185">Reference proteome</keyword>
<dbReference type="OrthoDB" id="2417647at2"/>
<evidence type="ECO:0000256" key="1">
    <source>
        <dbReference type="SAM" id="Phobius"/>
    </source>
</evidence>
<dbReference type="Proteomes" id="UP000243605">
    <property type="component" value="Unassembled WGS sequence"/>
</dbReference>
<name>A0A662Z3Y7_9STAP</name>
<feature type="transmembrane region" description="Helical" evidence="1">
    <location>
        <begin position="129"/>
        <end position="148"/>
    </location>
</feature>
<gene>
    <name evidence="2" type="ORF">SAMN05192557_1348</name>
</gene>
<protein>
    <recommendedName>
        <fullName evidence="4">Capsular polysaccharide biosynthesis protein</fullName>
    </recommendedName>
</protein>
<organism evidence="2 3">
    <name type="scientific">Aliicoccus persicus</name>
    <dbReference type="NCBI Taxonomy" id="930138"/>
    <lineage>
        <taxon>Bacteria</taxon>
        <taxon>Bacillati</taxon>
        <taxon>Bacillota</taxon>
        <taxon>Bacilli</taxon>
        <taxon>Bacillales</taxon>
        <taxon>Staphylococcaceae</taxon>
        <taxon>Aliicoccus</taxon>
    </lineage>
</organism>
<sequence>MYFLKRNLLNILIWMLLFAVLAVVFNILVPSHSYSYEEYYEVEGLELEAIANVNIELNDTVNQEHGHKAVEVVQYGDTEYVQLLMHEVQNSEISSIRNDVQRLLLDESVQFTDGQGIAVFFNGGYLTKFIVIAAMSVLGLIVGLALALNRSNLRTEEDIEAYTNEKIIGTF</sequence>
<evidence type="ECO:0000313" key="3">
    <source>
        <dbReference type="Proteomes" id="UP000243605"/>
    </source>
</evidence>
<dbReference type="RefSeq" id="WP_091475076.1">
    <property type="nucleotide sequence ID" value="NZ_FOIT01000003.1"/>
</dbReference>
<dbReference type="AlphaFoldDB" id="A0A662Z3Y7"/>
<keyword evidence="1" id="KW-1133">Transmembrane helix</keyword>
<keyword evidence="1" id="KW-0812">Transmembrane</keyword>
<accession>A0A662Z3Y7</accession>
<evidence type="ECO:0000313" key="2">
    <source>
        <dbReference type="EMBL" id="SEW03289.1"/>
    </source>
</evidence>
<proteinExistence type="predicted"/>
<dbReference type="EMBL" id="FOIT01000003">
    <property type="protein sequence ID" value="SEW03289.1"/>
    <property type="molecule type" value="Genomic_DNA"/>
</dbReference>
<feature type="transmembrane region" description="Helical" evidence="1">
    <location>
        <begin position="7"/>
        <end position="29"/>
    </location>
</feature>
<keyword evidence="1" id="KW-0472">Membrane</keyword>
<reference evidence="2 3" key="1">
    <citation type="submission" date="2016-10" db="EMBL/GenBank/DDBJ databases">
        <authorList>
            <person name="Varghese N."/>
            <person name="Submissions S."/>
        </authorList>
    </citation>
    <scope>NUCLEOTIDE SEQUENCE [LARGE SCALE GENOMIC DNA]</scope>
    <source>
        <strain evidence="2 3">IBRC-M10081</strain>
    </source>
</reference>
<evidence type="ECO:0008006" key="4">
    <source>
        <dbReference type="Google" id="ProtNLM"/>
    </source>
</evidence>